<organism evidence="1">
    <name type="scientific">Salmonella dublin</name>
    <dbReference type="NCBI Taxonomy" id="98360"/>
    <lineage>
        <taxon>Bacteria</taxon>
        <taxon>Pseudomonadati</taxon>
        <taxon>Pseudomonadota</taxon>
        <taxon>Gammaproteobacteria</taxon>
        <taxon>Enterobacterales</taxon>
        <taxon>Enterobacteriaceae</taxon>
        <taxon>Salmonella</taxon>
    </lineage>
</organism>
<name>A0A5T7H820_SALDU</name>
<reference evidence="1" key="1">
    <citation type="submission" date="2019-06" db="EMBL/GenBank/DDBJ databases">
        <authorList>
            <consortium name="GenomeTrakr network: Whole genome sequencing for foodborne pathogen traceback"/>
        </authorList>
    </citation>
    <scope>NUCLEOTIDE SEQUENCE</scope>
    <source>
        <strain evidence="1">FSIS11920184</strain>
    </source>
</reference>
<comment type="caution">
    <text evidence="1">The sequence shown here is derived from an EMBL/GenBank/DDBJ whole genome shotgun (WGS) entry which is preliminary data.</text>
</comment>
<evidence type="ECO:0000313" key="1">
    <source>
        <dbReference type="EMBL" id="EBM9050580.1"/>
    </source>
</evidence>
<proteinExistence type="predicted"/>
<feature type="non-terminal residue" evidence="1">
    <location>
        <position position="1"/>
    </location>
</feature>
<dbReference type="AlphaFoldDB" id="A0A5T7H820"/>
<accession>A0A5T7H820</accession>
<sequence length="30" mass="3616">HYFFNREKKWCIVISSEGYIDFGFSVSDKI</sequence>
<dbReference type="EMBL" id="AAGEBA010000146">
    <property type="protein sequence ID" value="EBM9050580.1"/>
    <property type="molecule type" value="Genomic_DNA"/>
</dbReference>
<protein>
    <submittedName>
        <fullName evidence="1">Type IV secretion protein Rhs</fullName>
    </submittedName>
</protein>
<gene>
    <name evidence="1" type="ORF">FBH21_24475</name>
</gene>